<keyword evidence="2" id="KW-1185">Reference proteome</keyword>
<proteinExistence type="predicted"/>
<dbReference type="Proteomes" id="UP001524569">
    <property type="component" value="Unassembled WGS sequence"/>
</dbReference>
<evidence type="ECO:0000313" key="2">
    <source>
        <dbReference type="Proteomes" id="UP001524569"/>
    </source>
</evidence>
<evidence type="ECO:0008006" key="3">
    <source>
        <dbReference type="Google" id="ProtNLM"/>
    </source>
</evidence>
<dbReference type="EMBL" id="JANIBM010000005">
    <property type="protein sequence ID" value="MCQ8180705.1"/>
    <property type="molecule type" value="Genomic_DNA"/>
</dbReference>
<reference evidence="1 2" key="1">
    <citation type="submission" date="2022-07" db="EMBL/GenBank/DDBJ databases">
        <title>Methylomonas rivi sp. nov., Methylomonas rosea sp. nov., Methylomonas aureus sp. nov. and Methylomonas subterranea sp. nov., four novel methanotrophs isolated from a freshwater creek and the deep terrestrial subsurface.</title>
        <authorList>
            <person name="Abin C."/>
            <person name="Sankaranarayanan K."/>
            <person name="Garner C."/>
            <person name="Sindelar R."/>
            <person name="Kotary K."/>
            <person name="Garner R."/>
            <person name="Barclay S."/>
            <person name="Lawson P."/>
            <person name="Krumholz L."/>
        </authorList>
    </citation>
    <scope>NUCLEOTIDE SEQUENCE [LARGE SCALE GENOMIC DNA]</scope>
    <source>
        <strain evidence="1 2">SURF-1</strain>
    </source>
</reference>
<organism evidence="1 2">
    <name type="scientific">Methylomonas aurea</name>
    <dbReference type="NCBI Taxonomy" id="2952224"/>
    <lineage>
        <taxon>Bacteria</taxon>
        <taxon>Pseudomonadati</taxon>
        <taxon>Pseudomonadota</taxon>
        <taxon>Gammaproteobacteria</taxon>
        <taxon>Methylococcales</taxon>
        <taxon>Methylococcaceae</taxon>
        <taxon>Methylomonas</taxon>
    </lineage>
</organism>
<comment type="caution">
    <text evidence="1">The sequence shown here is derived from an EMBL/GenBank/DDBJ whole genome shotgun (WGS) entry which is preliminary data.</text>
</comment>
<name>A0ABT1UEP2_9GAMM</name>
<protein>
    <recommendedName>
        <fullName evidence="3">HNH endonuclease</fullName>
    </recommendedName>
</protein>
<gene>
    <name evidence="1" type="ORF">NP603_06275</name>
</gene>
<sequence>MSQSKNRKQQFLSANPVCCFCGGVSSAQEPDHVPSRAFFTNRQWPEGYEFPACVDCNRASRHDEQVVAMLSRLYPESSNPADTRAMEKLMEAVSRNYPEVIEELLPTLRQKRNAAKKYKLELQPGQTHADLPLLSVSGPIVNSAIRSFSRKLFCVLYYKHAGQILKRSGGIALLWFSNLQIEEDNIPRELADVLSSFPKLERSRINLDDQFFYRWAIANTKEIAVFLTFFRRSFAILGYVHQHAERFELPPGFTIIRPFQSV</sequence>
<accession>A0ABT1UEP2</accession>
<dbReference type="RefSeq" id="WP_256610066.1">
    <property type="nucleotide sequence ID" value="NZ_JANIBM010000005.1"/>
</dbReference>
<evidence type="ECO:0000313" key="1">
    <source>
        <dbReference type="EMBL" id="MCQ8180705.1"/>
    </source>
</evidence>